<evidence type="ECO:0000313" key="16">
    <source>
        <dbReference type="EMBL" id="QEK52023.1"/>
    </source>
</evidence>
<dbReference type="Pfam" id="PF16363">
    <property type="entry name" value="GDP_Man_Dehyd"/>
    <property type="match status" value="1"/>
</dbReference>
<reference evidence="16 17" key="1">
    <citation type="submission" date="2019-08" db="EMBL/GenBank/DDBJ databases">
        <title>Pedobacter sp. nov., isolated from Han river, South Korea.</title>
        <authorList>
            <person name="Lee D.-H."/>
            <person name="Kim Y.-S."/>
            <person name="Hwang E.-M."/>
            <person name="Le Tran T.C."/>
            <person name="Cha C.-J."/>
        </authorList>
    </citation>
    <scope>NUCLEOTIDE SEQUENCE [LARGE SCALE GENOMIC DNA]</scope>
    <source>
        <strain evidence="16 17">CJ43</strain>
    </source>
</reference>
<dbReference type="GO" id="GO:0042732">
    <property type="term" value="P:D-xylose metabolic process"/>
    <property type="evidence" value="ECO:0007669"/>
    <property type="project" value="InterPro"/>
</dbReference>
<comment type="pathway">
    <text evidence="3">Nucleotide-sugar biosynthesis; UDP-alpha-D-xylose biosynthesis; UDP-alpha-D-xylose from UDP-alpha-D-glucuronate: step 1/1.</text>
</comment>
<evidence type="ECO:0000256" key="9">
    <source>
        <dbReference type="ARBA" id="ARBA00022989"/>
    </source>
</evidence>
<proteinExistence type="inferred from homology"/>
<evidence type="ECO:0000256" key="10">
    <source>
        <dbReference type="ARBA" id="ARBA00023027"/>
    </source>
</evidence>
<dbReference type="InterPro" id="IPR036291">
    <property type="entry name" value="NAD(P)-bd_dom_sf"/>
</dbReference>
<keyword evidence="17" id="KW-1185">Reference proteome</keyword>
<dbReference type="AlphaFoldDB" id="A0A5C0VJT6"/>
<keyword evidence="10" id="KW-0520">NAD</keyword>
<dbReference type="CDD" id="cd05230">
    <property type="entry name" value="UGD_SDR_e"/>
    <property type="match status" value="1"/>
</dbReference>
<comment type="subcellular location">
    <subcellularLocation>
        <location evidence="2">Golgi apparatus</location>
        <location evidence="2">Golgi stack membrane</location>
        <topology evidence="2">Single-pass type II membrane protein</topology>
    </subcellularLocation>
</comment>
<feature type="domain" description="NAD(P)-binding" evidence="15">
    <location>
        <begin position="8"/>
        <end position="303"/>
    </location>
</feature>
<dbReference type="InterPro" id="IPR044516">
    <property type="entry name" value="UXS-like"/>
</dbReference>
<dbReference type="EC" id="4.1.1.35" evidence="5"/>
<evidence type="ECO:0000256" key="12">
    <source>
        <dbReference type="ARBA" id="ARBA00023136"/>
    </source>
</evidence>
<evidence type="ECO:0000256" key="1">
    <source>
        <dbReference type="ARBA" id="ARBA00001911"/>
    </source>
</evidence>
<name>A0A5C0VJT6_9SPHI</name>
<sequence>MASRKRVLITGAAGFLGSHLCDRFIKEDYHVIGMDNLITGDLSNIEHLFKLENFEFYNHDVSKFVHVPGDLDYILHFASPASPIDYLKIPIQTLKVGSLGIHNLLGLARVKKARIIIASTSEVYGDPSVNPQPEEYWGNVNPVGPRGVYDEAKRFQEAMTMAYHTFHGVETRIVRIFNTYGPRMRLNDGRVLPAFIGQALRGEDLTVFGDGTQTRSFCYVDDLVEGIYRLLLSDYAHPVNIGNPDEITIGQFAEEIIKLTGTQQKVIYKPLPQDDPKQRRPDITKAKELLKWEPKVNRAEGLKITYEYFKSLSKEALEKIDHKDFTTFNKK</sequence>
<dbReference type="GO" id="GO:0048040">
    <property type="term" value="F:UDP-glucuronate decarboxylase activity"/>
    <property type="evidence" value="ECO:0007669"/>
    <property type="project" value="UniProtKB-EC"/>
</dbReference>
<evidence type="ECO:0000259" key="15">
    <source>
        <dbReference type="Pfam" id="PF16363"/>
    </source>
</evidence>
<keyword evidence="13" id="KW-0325">Glycoprotein</keyword>
<dbReference type="UniPathway" id="UPA00796">
    <property type="reaction ID" value="UER00771"/>
</dbReference>
<keyword evidence="6" id="KW-0812">Transmembrane</keyword>
<evidence type="ECO:0000313" key="17">
    <source>
        <dbReference type="Proteomes" id="UP000323653"/>
    </source>
</evidence>
<dbReference type="FunFam" id="3.40.50.720:FF:000065">
    <property type="entry name" value="UDP-glucuronic acid decarboxylase 1"/>
    <property type="match status" value="1"/>
</dbReference>
<keyword evidence="11" id="KW-0333">Golgi apparatus</keyword>
<dbReference type="InterPro" id="IPR016040">
    <property type="entry name" value="NAD(P)-bd_dom"/>
</dbReference>
<accession>A0A5C0VJT6</accession>
<dbReference type="GO" id="GO:0033320">
    <property type="term" value="P:UDP-D-xylose biosynthetic process"/>
    <property type="evidence" value="ECO:0007669"/>
    <property type="project" value="UniProtKB-UniPathway"/>
</dbReference>
<dbReference type="GO" id="GO:0005737">
    <property type="term" value="C:cytoplasm"/>
    <property type="evidence" value="ECO:0007669"/>
    <property type="project" value="TreeGrafter"/>
</dbReference>
<evidence type="ECO:0000256" key="2">
    <source>
        <dbReference type="ARBA" id="ARBA00004447"/>
    </source>
</evidence>
<keyword evidence="7" id="KW-0210">Decarboxylase</keyword>
<comment type="similarity">
    <text evidence="4">Belongs to the NAD(P)-dependent epimerase/dehydratase family. UDP-glucuronic acid decarboxylase subfamily.</text>
</comment>
<evidence type="ECO:0000256" key="7">
    <source>
        <dbReference type="ARBA" id="ARBA00022793"/>
    </source>
</evidence>
<evidence type="ECO:0000256" key="4">
    <source>
        <dbReference type="ARBA" id="ARBA00007505"/>
    </source>
</evidence>
<dbReference type="KEGG" id="pej:FYC62_10425"/>
<dbReference type="SUPFAM" id="SSF51735">
    <property type="entry name" value="NAD(P)-binding Rossmann-fold domains"/>
    <property type="match status" value="1"/>
</dbReference>
<evidence type="ECO:0000256" key="8">
    <source>
        <dbReference type="ARBA" id="ARBA00022968"/>
    </source>
</evidence>
<evidence type="ECO:0000256" key="3">
    <source>
        <dbReference type="ARBA" id="ARBA00005100"/>
    </source>
</evidence>
<dbReference type="RefSeq" id="WP_039452848.1">
    <property type="nucleotide sequence ID" value="NZ_CP043329.1"/>
</dbReference>
<dbReference type="PANTHER" id="PTHR43078">
    <property type="entry name" value="UDP-GLUCURONIC ACID DECARBOXYLASE-RELATED"/>
    <property type="match status" value="1"/>
</dbReference>
<keyword evidence="12" id="KW-0472">Membrane</keyword>
<dbReference type="Proteomes" id="UP000323653">
    <property type="component" value="Chromosome"/>
</dbReference>
<keyword evidence="14" id="KW-0456">Lyase</keyword>
<evidence type="ECO:0000256" key="13">
    <source>
        <dbReference type="ARBA" id="ARBA00023180"/>
    </source>
</evidence>
<comment type="cofactor">
    <cofactor evidence="1">
        <name>NAD(+)</name>
        <dbReference type="ChEBI" id="CHEBI:57540"/>
    </cofactor>
</comment>
<gene>
    <name evidence="16" type="ORF">FYC62_10425</name>
</gene>
<dbReference type="EMBL" id="CP043329">
    <property type="protein sequence ID" value="QEK52023.1"/>
    <property type="molecule type" value="Genomic_DNA"/>
</dbReference>
<evidence type="ECO:0000256" key="11">
    <source>
        <dbReference type="ARBA" id="ARBA00023034"/>
    </source>
</evidence>
<protein>
    <recommendedName>
        <fullName evidence="5">UDP-glucuronate decarboxylase</fullName>
        <ecNumber evidence="5">4.1.1.35</ecNumber>
    </recommendedName>
</protein>
<dbReference type="PANTHER" id="PTHR43078:SF6">
    <property type="entry name" value="UDP-GLUCURONIC ACID DECARBOXYLASE 1"/>
    <property type="match status" value="1"/>
</dbReference>
<keyword evidence="8" id="KW-0735">Signal-anchor</keyword>
<dbReference type="GO" id="GO:0070403">
    <property type="term" value="F:NAD+ binding"/>
    <property type="evidence" value="ECO:0007669"/>
    <property type="project" value="InterPro"/>
</dbReference>
<evidence type="ECO:0000256" key="14">
    <source>
        <dbReference type="ARBA" id="ARBA00023239"/>
    </source>
</evidence>
<organism evidence="16 17">
    <name type="scientific">Pedobacter aquae</name>
    <dbReference type="NCBI Taxonomy" id="2605747"/>
    <lineage>
        <taxon>Bacteria</taxon>
        <taxon>Pseudomonadati</taxon>
        <taxon>Bacteroidota</taxon>
        <taxon>Sphingobacteriia</taxon>
        <taxon>Sphingobacteriales</taxon>
        <taxon>Sphingobacteriaceae</taxon>
        <taxon>Pedobacter</taxon>
    </lineage>
</organism>
<dbReference type="Gene3D" id="3.40.50.720">
    <property type="entry name" value="NAD(P)-binding Rossmann-like Domain"/>
    <property type="match status" value="1"/>
</dbReference>
<evidence type="ECO:0000256" key="6">
    <source>
        <dbReference type="ARBA" id="ARBA00022692"/>
    </source>
</evidence>
<evidence type="ECO:0000256" key="5">
    <source>
        <dbReference type="ARBA" id="ARBA00012290"/>
    </source>
</evidence>
<keyword evidence="9" id="KW-1133">Transmembrane helix</keyword>